<dbReference type="Gene3D" id="3.40.50.1390">
    <property type="entry name" value="Resolvase, N-terminal catalytic domain"/>
    <property type="match status" value="1"/>
</dbReference>
<dbReference type="AlphaFoldDB" id="A0A9D1E747"/>
<sequence>MKTAVIYARYSSDSQTEQSIEGQVRVCKQFAEKNDLLVVDEYIDRATTGTNDNRAAFQQMLRDSKRRQWSVVIVYKLDRFARNKYESVVNRKKLTDNGVELVSAMENIPDTPEGKLFLAVIEGFNEYFSEDLKQKVNRGLRESWLKGNATGGKDIFGWDLKDKKYNINEAEAAVIREIFQKYAQGYKAQTIADELKEKNFRRKNGQLITHKFVYRILHDRRYTGVVTHKGEEFDKIFPPIISKELWTQVNAINEENKNAPGRKKEIFDYVLSGKLICGKCKHRMVGESGTSKTGEIHYYYSCLSKRRKQEDCDCKAVKKQVLEDYVIQATVAMLRRNSIITRIAETVVKVHEKMMQDDSGLQILIKKRDDTKKAADNIVKAIEQGIITDFTKDRLNGLQAELNDLEIEINKAAQKSYAHLSVEEVEKFLLSKVFEDPEDIKVRKLLVNTFVREVIWYGDHMVITYNFQERFSTERFSKSYVEDIEKQVGECSRSATSFPLSSYKVAQSAPKQADSFCYPPVLLFGMGMKTFVGSYRRIRADPPRDEQGIFKQQIPAVLPCEKSADQVAPAVTEATDFIDVAGRAKRVRRHSPLCAFTALN</sequence>
<dbReference type="SUPFAM" id="SSF53041">
    <property type="entry name" value="Resolvase-like"/>
    <property type="match status" value="1"/>
</dbReference>
<dbReference type="Pfam" id="PF00239">
    <property type="entry name" value="Resolvase"/>
    <property type="match status" value="1"/>
</dbReference>
<dbReference type="InterPro" id="IPR038109">
    <property type="entry name" value="DNA_bind_recomb_sf"/>
</dbReference>
<proteinExistence type="predicted"/>
<dbReference type="CDD" id="cd00338">
    <property type="entry name" value="Ser_Recombinase"/>
    <property type="match status" value="1"/>
</dbReference>
<dbReference type="PANTHER" id="PTHR30461:SF23">
    <property type="entry name" value="DNA RECOMBINASE-RELATED"/>
    <property type="match status" value="1"/>
</dbReference>
<feature type="domain" description="Resolvase/invertase-type recombinase catalytic" evidence="2">
    <location>
        <begin position="3"/>
        <end position="147"/>
    </location>
</feature>
<dbReference type="Pfam" id="PF07508">
    <property type="entry name" value="Recombinase"/>
    <property type="match status" value="1"/>
</dbReference>
<evidence type="ECO:0000259" key="3">
    <source>
        <dbReference type="PROSITE" id="PS51737"/>
    </source>
</evidence>
<organism evidence="4 5">
    <name type="scientific">Candidatus Coproplasma avicola</name>
    <dbReference type="NCBI Taxonomy" id="2840744"/>
    <lineage>
        <taxon>Bacteria</taxon>
        <taxon>Bacillati</taxon>
        <taxon>Bacillota</taxon>
        <taxon>Clostridia</taxon>
        <taxon>Eubacteriales</taxon>
        <taxon>Candidatus Coproplasma</taxon>
    </lineage>
</organism>
<dbReference type="InterPro" id="IPR006119">
    <property type="entry name" value="Resolv_N"/>
</dbReference>
<accession>A0A9D1E747</accession>
<dbReference type="InterPro" id="IPR036162">
    <property type="entry name" value="Resolvase-like_N_sf"/>
</dbReference>
<dbReference type="Proteomes" id="UP000823913">
    <property type="component" value="Unassembled WGS sequence"/>
</dbReference>
<evidence type="ECO:0000256" key="1">
    <source>
        <dbReference type="SAM" id="Coils"/>
    </source>
</evidence>
<dbReference type="InterPro" id="IPR011109">
    <property type="entry name" value="DNA_bind_recombinase_dom"/>
</dbReference>
<keyword evidence="1" id="KW-0175">Coiled coil</keyword>
<evidence type="ECO:0000313" key="4">
    <source>
        <dbReference type="EMBL" id="HIR67367.1"/>
    </source>
</evidence>
<dbReference type="PROSITE" id="PS51737">
    <property type="entry name" value="RECOMBINASE_DNA_BIND"/>
    <property type="match status" value="1"/>
</dbReference>
<reference evidence="4" key="1">
    <citation type="submission" date="2020-10" db="EMBL/GenBank/DDBJ databases">
        <authorList>
            <person name="Gilroy R."/>
        </authorList>
    </citation>
    <scope>NUCLEOTIDE SEQUENCE</scope>
    <source>
        <strain evidence="4">ChiW16-3235</strain>
    </source>
</reference>
<dbReference type="PROSITE" id="PS51736">
    <property type="entry name" value="RECOMBINASES_3"/>
    <property type="match status" value="1"/>
</dbReference>
<feature type="domain" description="Recombinase" evidence="3">
    <location>
        <begin position="155"/>
        <end position="259"/>
    </location>
</feature>
<evidence type="ECO:0000259" key="2">
    <source>
        <dbReference type="PROSITE" id="PS51736"/>
    </source>
</evidence>
<dbReference type="InterPro" id="IPR050639">
    <property type="entry name" value="SSR_resolvase"/>
</dbReference>
<dbReference type="Gene3D" id="3.90.1750.20">
    <property type="entry name" value="Putative Large Serine Recombinase, Chain B, Domain 2"/>
    <property type="match status" value="1"/>
</dbReference>
<dbReference type="GO" id="GO:0000150">
    <property type="term" value="F:DNA strand exchange activity"/>
    <property type="evidence" value="ECO:0007669"/>
    <property type="project" value="InterPro"/>
</dbReference>
<dbReference type="Pfam" id="PF13408">
    <property type="entry name" value="Zn_ribbon_recom"/>
    <property type="match status" value="1"/>
</dbReference>
<gene>
    <name evidence="4" type="ORF">IAB94_04920</name>
</gene>
<feature type="coiled-coil region" evidence="1">
    <location>
        <begin position="388"/>
        <end position="415"/>
    </location>
</feature>
<protein>
    <submittedName>
        <fullName evidence="4">Recombinase family protein</fullName>
    </submittedName>
</protein>
<reference evidence="4" key="2">
    <citation type="journal article" date="2021" name="PeerJ">
        <title>Extensive microbial diversity within the chicken gut microbiome revealed by metagenomics and culture.</title>
        <authorList>
            <person name="Gilroy R."/>
            <person name="Ravi A."/>
            <person name="Getino M."/>
            <person name="Pursley I."/>
            <person name="Horton D.L."/>
            <person name="Alikhan N.F."/>
            <person name="Baker D."/>
            <person name="Gharbi K."/>
            <person name="Hall N."/>
            <person name="Watson M."/>
            <person name="Adriaenssens E.M."/>
            <person name="Foster-Nyarko E."/>
            <person name="Jarju S."/>
            <person name="Secka A."/>
            <person name="Antonio M."/>
            <person name="Oren A."/>
            <person name="Chaudhuri R.R."/>
            <person name="La Ragione R."/>
            <person name="Hildebrand F."/>
            <person name="Pallen M.J."/>
        </authorList>
    </citation>
    <scope>NUCLEOTIDE SEQUENCE</scope>
    <source>
        <strain evidence="4">ChiW16-3235</strain>
    </source>
</reference>
<dbReference type="EMBL" id="DVHK01000103">
    <property type="protein sequence ID" value="HIR67367.1"/>
    <property type="molecule type" value="Genomic_DNA"/>
</dbReference>
<dbReference type="GO" id="GO:0003677">
    <property type="term" value="F:DNA binding"/>
    <property type="evidence" value="ECO:0007669"/>
    <property type="project" value="InterPro"/>
</dbReference>
<evidence type="ECO:0000313" key="5">
    <source>
        <dbReference type="Proteomes" id="UP000823913"/>
    </source>
</evidence>
<dbReference type="SMART" id="SM00857">
    <property type="entry name" value="Resolvase"/>
    <property type="match status" value="1"/>
</dbReference>
<dbReference type="InterPro" id="IPR025827">
    <property type="entry name" value="Zn_ribbon_recom_dom"/>
</dbReference>
<dbReference type="PANTHER" id="PTHR30461">
    <property type="entry name" value="DNA-INVERTASE FROM LAMBDOID PROPHAGE"/>
    <property type="match status" value="1"/>
</dbReference>
<name>A0A9D1E747_9FIRM</name>
<comment type="caution">
    <text evidence="4">The sequence shown here is derived from an EMBL/GenBank/DDBJ whole genome shotgun (WGS) entry which is preliminary data.</text>
</comment>